<protein>
    <submittedName>
        <fullName evidence="1">Uncharacterized protein</fullName>
    </submittedName>
</protein>
<dbReference type="Proteomes" id="UP001164250">
    <property type="component" value="Chromosome 8"/>
</dbReference>
<evidence type="ECO:0000313" key="2">
    <source>
        <dbReference type="Proteomes" id="UP001164250"/>
    </source>
</evidence>
<comment type="caution">
    <text evidence="1">The sequence shown here is derived from an EMBL/GenBank/DDBJ whole genome shotgun (WGS) entry which is preliminary data.</text>
</comment>
<name>A0ACC1AT72_9ROSI</name>
<evidence type="ECO:0000313" key="1">
    <source>
        <dbReference type="EMBL" id="KAJ0089882.1"/>
    </source>
</evidence>
<gene>
    <name evidence="1" type="ORF">Patl1_14493</name>
</gene>
<keyword evidence="2" id="KW-1185">Reference proteome</keyword>
<accession>A0ACC1AT72</accession>
<reference evidence="2" key="1">
    <citation type="journal article" date="2023" name="G3 (Bethesda)">
        <title>Genome assembly and association tests identify interacting loci associated with vigor, precocity, and sex in interspecific pistachio rootstocks.</title>
        <authorList>
            <person name="Palmer W."/>
            <person name="Jacygrad E."/>
            <person name="Sagayaradj S."/>
            <person name="Cavanaugh K."/>
            <person name="Han R."/>
            <person name="Bertier L."/>
            <person name="Beede B."/>
            <person name="Kafkas S."/>
            <person name="Golino D."/>
            <person name="Preece J."/>
            <person name="Michelmore R."/>
        </authorList>
    </citation>
    <scope>NUCLEOTIDE SEQUENCE [LARGE SCALE GENOMIC DNA]</scope>
</reference>
<sequence length="64" mass="7183">MITKMEVEMKAPEVDPKDFSGGKPATGMSRKDSLGEMLLHLPRITSLPKFLFNISEEDSETQSR</sequence>
<organism evidence="1 2">
    <name type="scientific">Pistacia atlantica</name>
    <dbReference type="NCBI Taxonomy" id="434234"/>
    <lineage>
        <taxon>Eukaryota</taxon>
        <taxon>Viridiplantae</taxon>
        <taxon>Streptophyta</taxon>
        <taxon>Embryophyta</taxon>
        <taxon>Tracheophyta</taxon>
        <taxon>Spermatophyta</taxon>
        <taxon>Magnoliopsida</taxon>
        <taxon>eudicotyledons</taxon>
        <taxon>Gunneridae</taxon>
        <taxon>Pentapetalae</taxon>
        <taxon>rosids</taxon>
        <taxon>malvids</taxon>
        <taxon>Sapindales</taxon>
        <taxon>Anacardiaceae</taxon>
        <taxon>Pistacia</taxon>
    </lineage>
</organism>
<dbReference type="EMBL" id="CM047904">
    <property type="protein sequence ID" value="KAJ0089882.1"/>
    <property type="molecule type" value="Genomic_DNA"/>
</dbReference>
<proteinExistence type="predicted"/>